<organism evidence="9 10">
    <name type="scientific">Alteromonas confluentis</name>
    <dbReference type="NCBI Taxonomy" id="1656094"/>
    <lineage>
        <taxon>Bacteria</taxon>
        <taxon>Pseudomonadati</taxon>
        <taxon>Pseudomonadota</taxon>
        <taxon>Gammaproteobacteria</taxon>
        <taxon>Alteromonadales</taxon>
        <taxon>Alteromonadaceae</taxon>
        <taxon>Alteromonas/Salinimonas group</taxon>
        <taxon>Alteromonas</taxon>
    </lineage>
</organism>
<sequence>MSDNHELLYGLEDRPTAIKTVTAAFQHVLASFVGVITPTLIIAAALDLHAHIPFLVSMALFVSGIGTIIQTKSFGRIGSGLVAVQGTSFAFVSALILAGVTVRQRGGSDDDVMALLLGITMAGAMVEVVLSFFIHKLTRLLNPVITGIVITSIGLSLIKVGMTDLNGGFGSVDFGQLNHVGLGLSVLFVIIFLNASNNLWVRLSAIFIGMALGTLCAWSFGNVSFAHLSSLPVLAIPTPFKYGIDFDFALFLPLALIYLFSALETAGDLTANSVFCNQPITGPVYLKRIKGGILGDGINSVLAACFNTFPNTTFGQNNGVIQLTGIASRRVGIAIGGFYVLFGIFPIIGGILQAIPKAVLGGATLVMFAMVAVGGLKILMQQNFDRRTSLITASALGLGMGVMMVPEMTLGFPQWLGNIIASPVTLSGLTAVFLDMTLPKQVPLPDLNAQNNSPKEQKKSPPDLVQNTRLSHHESAS</sequence>
<evidence type="ECO:0000256" key="8">
    <source>
        <dbReference type="SAM" id="Phobius"/>
    </source>
</evidence>
<evidence type="ECO:0000256" key="6">
    <source>
        <dbReference type="ARBA" id="ARBA00023136"/>
    </source>
</evidence>
<dbReference type="AlphaFoldDB" id="A0A1E7ZFW2"/>
<dbReference type="NCBIfam" id="NF037981">
    <property type="entry name" value="NCS2_1"/>
    <property type="match status" value="1"/>
</dbReference>
<feature type="transmembrane region" description="Helical" evidence="8">
    <location>
        <begin position="174"/>
        <end position="193"/>
    </location>
</feature>
<dbReference type="OrthoDB" id="9805749at2"/>
<feature type="transmembrane region" description="Helical" evidence="8">
    <location>
        <begin position="358"/>
        <end position="376"/>
    </location>
</feature>
<comment type="similarity">
    <text evidence="2">Belongs to the nucleobase:cation symporter-2 (NCS2) (TC 2.A.40) family.</text>
</comment>
<accession>A0A1E7ZFW2</accession>
<feature type="transmembrane region" description="Helical" evidence="8">
    <location>
        <begin position="240"/>
        <end position="260"/>
    </location>
</feature>
<keyword evidence="4 8" id="KW-0812">Transmembrane</keyword>
<evidence type="ECO:0000313" key="9">
    <source>
        <dbReference type="EMBL" id="OFC72386.1"/>
    </source>
</evidence>
<dbReference type="PROSITE" id="PS01116">
    <property type="entry name" value="XANTH_URACIL_PERMASE"/>
    <property type="match status" value="1"/>
</dbReference>
<proteinExistence type="inferred from homology"/>
<dbReference type="InterPro" id="IPR006042">
    <property type="entry name" value="Xan_ur_permease"/>
</dbReference>
<evidence type="ECO:0000256" key="1">
    <source>
        <dbReference type="ARBA" id="ARBA00004141"/>
    </source>
</evidence>
<feature type="region of interest" description="Disordered" evidence="7">
    <location>
        <begin position="444"/>
        <end position="477"/>
    </location>
</feature>
<evidence type="ECO:0000256" key="5">
    <source>
        <dbReference type="ARBA" id="ARBA00022989"/>
    </source>
</evidence>
<evidence type="ECO:0000313" key="10">
    <source>
        <dbReference type="Proteomes" id="UP000175691"/>
    </source>
</evidence>
<evidence type="ECO:0000256" key="7">
    <source>
        <dbReference type="SAM" id="MobiDB-lite"/>
    </source>
</evidence>
<feature type="transmembrane region" description="Helical" evidence="8">
    <location>
        <begin position="81"/>
        <end position="100"/>
    </location>
</feature>
<dbReference type="RefSeq" id="WP_070123611.1">
    <property type="nucleotide sequence ID" value="NZ_MDHN01000005.1"/>
</dbReference>
<dbReference type="Pfam" id="PF00860">
    <property type="entry name" value="Xan_ur_permease"/>
    <property type="match status" value="1"/>
</dbReference>
<dbReference type="Proteomes" id="UP000175691">
    <property type="component" value="Unassembled WGS sequence"/>
</dbReference>
<feature type="transmembrane region" description="Helical" evidence="8">
    <location>
        <begin position="412"/>
        <end position="434"/>
    </location>
</feature>
<comment type="subcellular location">
    <subcellularLocation>
        <location evidence="1">Membrane</location>
        <topology evidence="1">Multi-pass membrane protein</topology>
    </subcellularLocation>
</comment>
<feature type="transmembrane region" description="Helical" evidence="8">
    <location>
        <begin position="21"/>
        <end position="46"/>
    </location>
</feature>
<feature type="transmembrane region" description="Helical" evidence="8">
    <location>
        <begin position="52"/>
        <end position="69"/>
    </location>
</feature>
<dbReference type="STRING" id="1656094.BFC18_03800"/>
<keyword evidence="6 8" id="KW-0472">Membrane</keyword>
<dbReference type="PANTHER" id="PTHR42810:SF2">
    <property type="entry name" value="PURINE PERMEASE C1399.01C-RELATED"/>
    <property type="match status" value="1"/>
</dbReference>
<keyword evidence="5 8" id="KW-1133">Transmembrane helix</keyword>
<dbReference type="GO" id="GO:0042907">
    <property type="term" value="F:xanthine transmembrane transporter activity"/>
    <property type="evidence" value="ECO:0007669"/>
    <property type="project" value="TreeGrafter"/>
</dbReference>
<reference evidence="9 10" key="1">
    <citation type="submission" date="2016-08" db="EMBL/GenBank/DDBJ databases">
        <authorList>
            <person name="Seilhamer J.J."/>
        </authorList>
    </citation>
    <scope>NUCLEOTIDE SEQUENCE [LARGE SCALE GENOMIC DNA]</scope>
    <source>
        <strain evidence="9 10">KCTC 42603</strain>
    </source>
</reference>
<dbReference type="InterPro" id="IPR006043">
    <property type="entry name" value="NCS2"/>
</dbReference>
<gene>
    <name evidence="9" type="ORF">BFC18_03800</name>
</gene>
<dbReference type="EMBL" id="MDHN01000005">
    <property type="protein sequence ID" value="OFC72386.1"/>
    <property type="molecule type" value="Genomic_DNA"/>
</dbReference>
<evidence type="ECO:0000256" key="4">
    <source>
        <dbReference type="ARBA" id="ARBA00022692"/>
    </source>
</evidence>
<feature type="transmembrane region" description="Helical" evidence="8">
    <location>
        <begin position="388"/>
        <end position="406"/>
    </location>
</feature>
<name>A0A1E7ZFW2_9ALTE</name>
<dbReference type="NCBIfam" id="TIGR00801">
    <property type="entry name" value="ncs2"/>
    <property type="match status" value="1"/>
</dbReference>
<feature type="transmembrane region" description="Helical" evidence="8">
    <location>
        <begin position="200"/>
        <end position="220"/>
    </location>
</feature>
<dbReference type="PANTHER" id="PTHR42810">
    <property type="entry name" value="PURINE PERMEASE C1399.01C-RELATED"/>
    <property type="match status" value="1"/>
</dbReference>
<protein>
    <submittedName>
        <fullName evidence="9">Xanthine permease XanP</fullName>
    </submittedName>
</protein>
<dbReference type="GO" id="GO:0005886">
    <property type="term" value="C:plasma membrane"/>
    <property type="evidence" value="ECO:0007669"/>
    <property type="project" value="TreeGrafter"/>
</dbReference>
<feature type="transmembrane region" description="Helical" evidence="8">
    <location>
        <begin position="140"/>
        <end position="162"/>
    </location>
</feature>
<keyword evidence="10" id="KW-1185">Reference proteome</keyword>
<keyword evidence="3" id="KW-0813">Transport</keyword>
<evidence type="ECO:0000256" key="2">
    <source>
        <dbReference type="ARBA" id="ARBA00008821"/>
    </source>
</evidence>
<feature type="transmembrane region" description="Helical" evidence="8">
    <location>
        <begin position="112"/>
        <end position="133"/>
    </location>
</feature>
<comment type="caution">
    <text evidence="9">The sequence shown here is derived from an EMBL/GenBank/DDBJ whole genome shotgun (WGS) entry which is preliminary data.</text>
</comment>
<feature type="transmembrane region" description="Helical" evidence="8">
    <location>
        <begin position="331"/>
        <end position="352"/>
    </location>
</feature>
<evidence type="ECO:0000256" key="3">
    <source>
        <dbReference type="ARBA" id="ARBA00022448"/>
    </source>
</evidence>